<evidence type="ECO:0000313" key="1">
    <source>
        <dbReference type="EMBL" id="KAH7137546.1"/>
    </source>
</evidence>
<dbReference type="EMBL" id="JAGMUV010000012">
    <property type="protein sequence ID" value="KAH7137546.1"/>
    <property type="molecule type" value="Genomic_DNA"/>
</dbReference>
<accession>A0A9P9EIV6</accession>
<name>A0A9P9EIV6_9HYPO</name>
<protein>
    <submittedName>
        <fullName evidence="1">Uncharacterized protein</fullName>
    </submittedName>
</protein>
<gene>
    <name evidence="1" type="ORF">EDB81DRAFT_761604</name>
</gene>
<sequence length="192" mass="22340">MSSKYKNYCPAWALLFKKDDWLEAVMELQPEHLLGDPVPLLLGKDLLMKWGGKTRGTDLAILVNDWSGDCLTLQRLLFDCLHDHYINEILHGQQEISIQKPEKLIGFEREKGLFTYVSYYDKGIQQEIGPDCIAGIREREGKKEIEELCSVRPQFRGGETCYRELHRSSRRMKANRLVSIEEWGNSWTTCWS</sequence>
<keyword evidence="2" id="KW-1185">Reference proteome</keyword>
<proteinExistence type="predicted"/>
<dbReference type="Proteomes" id="UP000738349">
    <property type="component" value="Unassembled WGS sequence"/>
</dbReference>
<organism evidence="1 2">
    <name type="scientific">Dactylonectria macrodidyma</name>
    <dbReference type="NCBI Taxonomy" id="307937"/>
    <lineage>
        <taxon>Eukaryota</taxon>
        <taxon>Fungi</taxon>
        <taxon>Dikarya</taxon>
        <taxon>Ascomycota</taxon>
        <taxon>Pezizomycotina</taxon>
        <taxon>Sordariomycetes</taxon>
        <taxon>Hypocreomycetidae</taxon>
        <taxon>Hypocreales</taxon>
        <taxon>Nectriaceae</taxon>
        <taxon>Dactylonectria</taxon>
    </lineage>
</organism>
<dbReference type="OrthoDB" id="5105702at2759"/>
<evidence type="ECO:0000313" key="2">
    <source>
        <dbReference type="Proteomes" id="UP000738349"/>
    </source>
</evidence>
<reference evidence="1" key="1">
    <citation type="journal article" date="2021" name="Nat. Commun.">
        <title>Genetic determinants of endophytism in the Arabidopsis root mycobiome.</title>
        <authorList>
            <person name="Mesny F."/>
            <person name="Miyauchi S."/>
            <person name="Thiergart T."/>
            <person name="Pickel B."/>
            <person name="Atanasova L."/>
            <person name="Karlsson M."/>
            <person name="Huettel B."/>
            <person name="Barry K.W."/>
            <person name="Haridas S."/>
            <person name="Chen C."/>
            <person name="Bauer D."/>
            <person name="Andreopoulos W."/>
            <person name="Pangilinan J."/>
            <person name="LaButti K."/>
            <person name="Riley R."/>
            <person name="Lipzen A."/>
            <person name="Clum A."/>
            <person name="Drula E."/>
            <person name="Henrissat B."/>
            <person name="Kohler A."/>
            <person name="Grigoriev I.V."/>
            <person name="Martin F.M."/>
            <person name="Hacquard S."/>
        </authorList>
    </citation>
    <scope>NUCLEOTIDE SEQUENCE</scope>
    <source>
        <strain evidence="1">MPI-CAGE-AT-0147</strain>
    </source>
</reference>
<dbReference type="AlphaFoldDB" id="A0A9P9EIV6"/>
<comment type="caution">
    <text evidence="1">The sequence shown here is derived from an EMBL/GenBank/DDBJ whole genome shotgun (WGS) entry which is preliminary data.</text>
</comment>